<evidence type="ECO:0000256" key="4">
    <source>
        <dbReference type="ARBA" id="ARBA00023163"/>
    </source>
</evidence>
<dbReference type="Gene3D" id="3.40.190.290">
    <property type="match status" value="1"/>
</dbReference>
<evidence type="ECO:0000256" key="1">
    <source>
        <dbReference type="ARBA" id="ARBA00009437"/>
    </source>
</evidence>
<feature type="domain" description="HTH lysR-type" evidence="5">
    <location>
        <begin position="7"/>
        <end position="64"/>
    </location>
</feature>
<dbReference type="Gene3D" id="1.10.10.10">
    <property type="entry name" value="Winged helix-like DNA-binding domain superfamily/Winged helix DNA-binding domain"/>
    <property type="match status" value="1"/>
</dbReference>
<keyword evidence="2" id="KW-0805">Transcription regulation</keyword>
<dbReference type="EMBL" id="JARRAF010000008">
    <property type="protein sequence ID" value="MDK2124196.1"/>
    <property type="molecule type" value="Genomic_DNA"/>
</dbReference>
<accession>A0ABT7DVX2</accession>
<dbReference type="Pfam" id="PF00126">
    <property type="entry name" value="HTH_1"/>
    <property type="match status" value="1"/>
</dbReference>
<dbReference type="InterPro" id="IPR050950">
    <property type="entry name" value="HTH-type_LysR_regulators"/>
</dbReference>
<dbReference type="PANTHER" id="PTHR30419">
    <property type="entry name" value="HTH-TYPE TRANSCRIPTIONAL REGULATOR YBHD"/>
    <property type="match status" value="1"/>
</dbReference>
<evidence type="ECO:0000259" key="5">
    <source>
        <dbReference type="PROSITE" id="PS50931"/>
    </source>
</evidence>
<evidence type="ECO:0000256" key="2">
    <source>
        <dbReference type="ARBA" id="ARBA00023015"/>
    </source>
</evidence>
<proteinExistence type="inferred from homology"/>
<dbReference type="SUPFAM" id="SSF46785">
    <property type="entry name" value="Winged helix' DNA-binding domain"/>
    <property type="match status" value="1"/>
</dbReference>
<dbReference type="InterPro" id="IPR005119">
    <property type="entry name" value="LysR_subst-bd"/>
</dbReference>
<comment type="similarity">
    <text evidence="1">Belongs to the LysR transcriptional regulatory family.</text>
</comment>
<dbReference type="RefSeq" id="WP_284100506.1">
    <property type="nucleotide sequence ID" value="NZ_JARRAF010000008.1"/>
</dbReference>
<dbReference type="InterPro" id="IPR000847">
    <property type="entry name" value="LysR_HTH_N"/>
</dbReference>
<dbReference type="InterPro" id="IPR036388">
    <property type="entry name" value="WH-like_DNA-bd_sf"/>
</dbReference>
<evidence type="ECO:0000256" key="3">
    <source>
        <dbReference type="ARBA" id="ARBA00023125"/>
    </source>
</evidence>
<dbReference type="PANTHER" id="PTHR30419:SF2">
    <property type="entry name" value="LYSR FAMILY TRANSCRIPTIONAL REGULATOR"/>
    <property type="match status" value="1"/>
</dbReference>
<comment type="caution">
    <text evidence="6">The sequence shown here is derived from an EMBL/GenBank/DDBJ whole genome shotgun (WGS) entry which is preliminary data.</text>
</comment>
<gene>
    <name evidence="6" type="ORF">PZA18_09065</name>
</gene>
<dbReference type="SUPFAM" id="SSF53850">
    <property type="entry name" value="Periplasmic binding protein-like II"/>
    <property type="match status" value="1"/>
</dbReference>
<keyword evidence="4" id="KW-0804">Transcription</keyword>
<dbReference type="PROSITE" id="PS50931">
    <property type="entry name" value="HTH_LYSR"/>
    <property type="match status" value="1"/>
</dbReference>
<evidence type="ECO:0000313" key="7">
    <source>
        <dbReference type="Proteomes" id="UP001172778"/>
    </source>
</evidence>
<dbReference type="Pfam" id="PF03466">
    <property type="entry name" value="LysR_substrate"/>
    <property type="match status" value="1"/>
</dbReference>
<keyword evidence="3" id="KW-0238">DNA-binding</keyword>
<sequence>MTKPLRFDFADLRLLVAIGDSGSLSLAASRLPLALSAASHRIKQLEARLELTLFERNAQGMVCTPAGRLAIEQARQVLAAADAMQTGLNALQAQRRTRLTLRANTVANSSSLPGLLAEFMQANPLIDILLEECPSRDVLAALRAGEADVGVIDGAYPTDLTTLPFRQDRLVLLAARSHPLAQLGHCSFVEAVEHAFVGLSGGRSIQGFIERMAGLAGKTINFRAHAPNFSAIAQLVAGGVGVALVPSPVAQRYAEALDLAMIVIDDTWVSREMRLCVRSGEETSGPVRQLLVFLSGLGEGSGPG</sequence>
<name>A0ABT7DVX2_9NEIS</name>
<evidence type="ECO:0000313" key="6">
    <source>
        <dbReference type="EMBL" id="MDK2124196.1"/>
    </source>
</evidence>
<dbReference type="Proteomes" id="UP001172778">
    <property type="component" value="Unassembled WGS sequence"/>
</dbReference>
<dbReference type="InterPro" id="IPR036390">
    <property type="entry name" value="WH_DNA-bd_sf"/>
</dbReference>
<keyword evidence="7" id="KW-1185">Reference proteome</keyword>
<protein>
    <submittedName>
        <fullName evidence="6">LysR substrate-binding domain-containing protein</fullName>
    </submittedName>
</protein>
<organism evidence="6 7">
    <name type="scientific">Parachitinimonas caeni</name>
    <dbReference type="NCBI Taxonomy" id="3031301"/>
    <lineage>
        <taxon>Bacteria</taxon>
        <taxon>Pseudomonadati</taxon>
        <taxon>Pseudomonadota</taxon>
        <taxon>Betaproteobacteria</taxon>
        <taxon>Neisseriales</taxon>
        <taxon>Chitinibacteraceae</taxon>
        <taxon>Parachitinimonas</taxon>
    </lineage>
</organism>
<reference evidence="6" key="1">
    <citation type="submission" date="2023-03" db="EMBL/GenBank/DDBJ databases">
        <title>Chitinimonas shenzhenensis gen. nov., sp. nov., a novel member of family Burkholderiaceae isolated from activated sludge collected in Shen Zhen, China.</title>
        <authorList>
            <person name="Wang X."/>
        </authorList>
    </citation>
    <scope>NUCLEOTIDE SEQUENCE</scope>
    <source>
        <strain evidence="6">DQS-5</strain>
    </source>
</reference>